<evidence type="ECO:0000313" key="1">
    <source>
        <dbReference type="EMBL" id="PZX47938.1"/>
    </source>
</evidence>
<dbReference type="EMBL" id="QKZQ01000001">
    <property type="protein sequence ID" value="PZX47938.1"/>
    <property type="molecule type" value="Genomic_DNA"/>
</dbReference>
<protein>
    <submittedName>
        <fullName evidence="1">Uncharacterized protein</fullName>
    </submittedName>
</protein>
<keyword evidence="2" id="KW-1185">Reference proteome</keyword>
<sequence length="188" mass="19567">MFDDFSERLFAHFVAGHWRAPLGDETHAVLSHRGTLLGQVVAAGPPDVARAVAVRRGTDRQGCQRLADRVASAAGGLAQAYALQTGRDLDLAHITQMAEQIDAPASARGGLIFTAQETELAAFARALGAGLQGGVIWCPPAGQAVFATAFACLVQQADLPAGAFALLHTRVSATETALRATQLDILAA</sequence>
<dbReference type="OrthoDB" id="7873305at2"/>
<accession>A0A2W7QHB7</accession>
<dbReference type="GO" id="GO:0016491">
    <property type="term" value="F:oxidoreductase activity"/>
    <property type="evidence" value="ECO:0007669"/>
    <property type="project" value="InterPro"/>
</dbReference>
<comment type="caution">
    <text evidence="1">The sequence shown here is derived from an EMBL/GenBank/DDBJ whole genome shotgun (WGS) entry which is preliminary data.</text>
</comment>
<reference evidence="1 2" key="1">
    <citation type="submission" date="2018-06" db="EMBL/GenBank/DDBJ databases">
        <title>Genomic Encyclopedia of Archaeal and Bacterial Type Strains, Phase II (KMG-II): from individual species to whole genera.</title>
        <authorList>
            <person name="Goeker M."/>
        </authorList>
    </citation>
    <scope>NUCLEOTIDE SEQUENCE [LARGE SCALE GENOMIC DNA]</scope>
    <source>
        <strain evidence="1 2">DSM 13087</strain>
    </source>
</reference>
<evidence type="ECO:0000313" key="2">
    <source>
        <dbReference type="Proteomes" id="UP000249364"/>
    </source>
</evidence>
<dbReference type="Proteomes" id="UP000249364">
    <property type="component" value="Unassembled WGS sequence"/>
</dbReference>
<dbReference type="SUPFAM" id="SSF53720">
    <property type="entry name" value="ALDH-like"/>
    <property type="match status" value="1"/>
</dbReference>
<dbReference type="AlphaFoldDB" id="A0A2W7QHB7"/>
<gene>
    <name evidence="1" type="ORF">LY56_00085</name>
</gene>
<name>A0A2W7QHB7_9RHOB</name>
<organism evidence="1 2">
    <name type="scientific">Roseinatronobacter thiooxidans</name>
    <dbReference type="NCBI Taxonomy" id="121821"/>
    <lineage>
        <taxon>Bacteria</taxon>
        <taxon>Pseudomonadati</taxon>
        <taxon>Pseudomonadota</taxon>
        <taxon>Alphaproteobacteria</taxon>
        <taxon>Rhodobacterales</taxon>
        <taxon>Paracoccaceae</taxon>
        <taxon>Roseinatronobacter</taxon>
    </lineage>
</organism>
<dbReference type="RefSeq" id="WP_143079879.1">
    <property type="nucleotide sequence ID" value="NZ_MEHT01000009.1"/>
</dbReference>
<dbReference type="STRING" id="121821.GCA_001870675_02157"/>
<proteinExistence type="predicted"/>
<dbReference type="InterPro" id="IPR016161">
    <property type="entry name" value="Ald_DH/histidinol_DH"/>
</dbReference>